<dbReference type="GO" id="GO:0005743">
    <property type="term" value="C:mitochondrial inner membrane"/>
    <property type="evidence" value="ECO:0007669"/>
    <property type="project" value="UniProtKB-SubCell"/>
</dbReference>
<name>A0A226DN94_FOLCA</name>
<organism evidence="10 11">
    <name type="scientific">Folsomia candida</name>
    <name type="common">Springtail</name>
    <dbReference type="NCBI Taxonomy" id="158441"/>
    <lineage>
        <taxon>Eukaryota</taxon>
        <taxon>Metazoa</taxon>
        <taxon>Ecdysozoa</taxon>
        <taxon>Arthropoda</taxon>
        <taxon>Hexapoda</taxon>
        <taxon>Collembola</taxon>
        <taxon>Entomobryomorpha</taxon>
        <taxon>Isotomoidea</taxon>
        <taxon>Isotomidae</taxon>
        <taxon>Proisotominae</taxon>
        <taxon>Folsomia</taxon>
    </lineage>
</organism>
<comment type="caution">
    <text evidence="10">The sequence shown here is derived from an EMBL/GenBank/DDBJ whole genome shotgun (WGS) entry which is preliminary data.</text>
</comment>
<evidence type="ECO:0000313" key="10">
    <source>
        <dbReference type="EMBL" id="OXA46669.1"/>
    </source>
</evidence>
<evidence type="ECO:0000256" key="6">
    <source>
        <dbReference type="ARBA" id="ARBA00022989"/>
    </source>
</evidence>
<keyword evidence="7" id="KW-0496">Mitochondrion</keyword>
<sequence length="282" mass="32245">MLNLCLQGRRVMYRFGVFSHYYSPIKPFSQQVCNCNYIKFVNHSRSISLINNNNRPALINYKNGGHLYYSSSSGDKNISNEKSKSPADKGGPFAGLLELPKESRQFQGDEADWITIYRFHNIVLVRVLQRMKIYQTVFSCFIALPIGFFSTLTGYLSPDVFSVIGCGCMAACAMLYIMGNMVTNLIGIMYVTDKDPEIVRIAHMNFWGTRVDEIYQKTDFVPFTDLPDNTLDAYVQLKLYSDPEYVMRITVKYGTIYDSERFCEIFGNPPEIPVLSEKKSKS</sequence>
<dbReference type="STRING" id="158441.A0A226DN94"/>
<keyword evidence="8 9" id="KW-0472">Membrane</keyword>
<comment type="similarity">
    <text evidence="2">Belongs to the TMEM186 family.</text>
</comment>
<evidence type="ECO:0000256" key="2">
    <source>
        <dbReference type="ARBA" id="ARBA00007020"/>
    </source>
</evidence>
<feature type="transmembrane region" description="Helical" evidence="9">
    <location>
        <begin position="160"/>
        <end position="179"/>
    </location>
</feature>
<keyword evidence="6 9" id="KW-1133">Transmembrane helix</keyword>
<evidence type="ECO:0000256" key="9">
    <source>
        <dbReference type="SAM" id="Phobius"/>
    </source>
</evidence>
<dbReference type="AlphaFoldDB" id="A0A226DN94"/>
<accession>A0A226DN94</accession>
<feature type="transmembrane region" description="Helical" evidence="9">
    <location>
        <begin position="133"/>
        <end position="154"/>
    </location>
</feature>
<evidence type="ECO:0000256" key="7">
    <source>
        <dbReference type="ARBA" id="ARBA00023128"/>
    </source>
</evidence>
<reference evidence="10 11" key="1">
    <citation type="submission" date="2015-12" db="EMBL/GenBank/DDBJ databases">
        <title>The genome of Folsomia candida.</title>
        <authorList>
            <person name="Faddeeva A."/>
            <person name="Derks M.F."/>
            <person name="Anvar Y."/>
            <person name="Smit S."/>
            <person name="Van Straalen N."/>
            <person name="Roelofs D."/>
        </authorList>
    </citation>
    <scope>NUCLEOTIDE SEQUENCE [LARGE SCALE GENOMIC DNA]</scope>
    <source>
        <strain evidence="10 11">VU population</strain>
        <tissue evidence="10">Whole body</tissue>
    </source>
</reference>
<dbReference type="EMBL" id="LNIX01000015">
    <property type="protein sequence ID" value="OXA46669.1"/>
    <property type="molecule type" value="Genomic_DNA"/>
</dbReference>
<evidence type="ECO:0000256" key="8">
    <source>
        <dbReference type="ARBA" id="ARBA00023136"/>
    </source>
</evidence>
<evidence type="ECO:0000256" key="1">
    <source>
        <dbReference type="ARBA" id="ARBA00004448"/>
    </source>
</evidence>
<evidence type="ECO:0000256" key="4">
    <source>
        <dbReference type="ARBA" id="ARBA00022692"/>
    </source>
</evidence>
<proteinExistence type="inferred from homology"/>
<dbReference type="PANTHER" id="PTHR13603:SF1">
    <property type="entry name" value="TRANSMEMBRANE PROTEIN 186"/>
    <property type="match status" value="1"/>
</dbReference>
<protein>
    <recommendedName>
        <fullName evidence="3">Transmembrane protein 186</fullName>
    </recommendedName>
</protein>
<dbReference type="Proteomes" id="UP000198287">
    <property type="component" value="Unassembled WGS sequence"/>
</dbReference>
<keyword evidence="5" id="KW-0999">Mitochondrion inner membrane</keyword>
<dbReference type="PANTHER" id="PTHR13603">
    <property type="entry name" value="TRANSMEMBRANE PROTEIN 186"/>
    <property type="match status" value="1"/>
</dbReference>
<evidence type="ECO:0000256" key="5">
    <source>
        <dbReference type="ARBA" id="ARBA00022792"/>
    </source>
</evidence>
<evidence type="ECO:0000256" key="3">
    <source>
        <dbReference type="ARBA" id="ARBA00014604"/>
    </source>
</evidence>
<keyword evidence="4 9" id="KW-0812">Transmembrane</keyword>
<gene>
    <name evidence="10" type="ORF">Fcan01_18721</name>
</gene>
<dbReference type="InterPro" id="IPR026571">
    <property type="entry name" value="Tmem186"/>
</dbReference>
<evidence type="ECO:0000313" key="11">
    <source>
        <dbReference type="Proteomes" id="UP000198287"/>
    </source>
</evidence>
<keyword evidence="11" id="KW-1185">Reference proteome</keyword>
<comment type="subcellular location">
    <subcellularLocation>
        <location evidence="1">Mitochondrion inner membrane</location>
        <topology evidence="1">Multi-pass membrane protein</topology>
    </subcellularLocation>
</comment>
<dbReference type="OrthoDB" id="6147888at2759"/>